<dbReference type="Gene3D" id="3.30.2010.10">
    <property type="entry name" value="Metalloproteases ('zincins'), catalytic domain"/>
    <property type="match status" value="1"/>
</dbReference>
<dbReference type="Proteomes" id="UP000886595">
    <property type="component" value="Unassembled WGS sequence"/>
</dbReference>
<dbReference type="AlphaFoldDB" id="A0A8X7ULT0"/>
<reference evidence="1 2" key="1">
    <citation type="submission" date="2020-02" db="EMBL/GenBank/DDBJ databases">
        <authorList>
            <person name="Ma Q."/>
            <person name="Huang Y."/>
            <person name="Song X."/>
            <person name="Pei D."/>
        </authorList>
    </citation>
    <scope>NUCLEOTIDE SEQUENCE [LARGE SCALE GENOMIC DNA]</scope>
    <source>
        <strain evidence="1">Sxm20200214</strain>
        <tissue evidence="1">Leaf</tissue>
    </source>
</reference>
<name>A0A8X7ULT0_BRACI</name>
<dbReference type="EMBL" id="JAAMPC010000011">
    <property type="protein sequence ID" value="KAG2282301.1"/>
    <property type="molecule type" value="Genomic_DNA"/>
</dbReference>
<accession>A0A8X7ULT0</accession>
<dbReference type="OrthoDB" id="360839at2759"/>
<organism evidence="1 2">
    <name type="scientific">Brassica carinata</name>
    <name type="common">Ethiopian mustard</name>
    <name type="synonym">Abyssinian cabbage</name>
    <dbReference type="NCBI Taxonomy" id="52824"/>
    <lineage>
        <taxon>Eukaryota</taxon>
        <taxon>Viridiplantae</taxon>
        <taxon>Streptophyta</taxon>
        <taxon>Embryophyta</taxon>
        <taxon>Tracheophyta</taxon>
        <taxon>Spermatophyta</taxon>
        <taxon>Magnoliopsida</taxon>
        <taxon>eudicotyledons</taxon>
        <taxon>Gunneridae</taxon>
        <taxon>Pentapetalae</taxon>
        <taxon>rosids</taxon>
        <taxon>malvids</taxon>
        <taxon>Brassicales</taxon>
        <taxon>Brassicaceae</taxon>
        <taxon>Brassiceae</taxon>
        <taxon>Brassica</taxon>
    </lineage>
</organism>
<keyword evidence="2" id="KW-1185">Reference proteome</keyword>
<sequence length="50" mass="5532">MTIYHVLIAPLFNKFTPLPDGDLGKKIEKLASSLKFPLLSMDQQGQAIAM</sequence>
<comment type="caution">
    <text evidence="1">The sequence shown here is derived from an EMBL/GenBank/DDBJ whole genome shotgun (WGS) entry which is preliminary data.</text>
</comment>
<proteinExistence type="predicted"/>
<gene>
    <name evidence="1" type="ORF">Bca52824_053521</name>
</gene>
<protein>
    <submittedName>
        <fullName evidence="1">Uncharacterized protein</fullName>
    </submittedName>
</protein>
<evidence type="ECO:0000313" key="2">
    <source>
        <dbReference type="Proteomes" id="UP000886595"/>
    </source>
</evidence>
<evidence type="ECO:0000313" key="1">
    <source>
        <dbReference type="EMBL" id="KAG2282301.1"/>
    </source>
</evidence>